<keyword evidence="1" id="KW-0812">Transmembrane</keyword>
<feature type="transmembrane region" description="Helical" evidence="1">
    <location>
        <begin position="115"/>
        <end position="135"/>
    </location>
</feature>
<keyword evidence="1" id="KW-0472">Membrane</keyword>
<evidence type="ECO:0000256" key="1">
    <source>
        <dbReference type="SAM" id="Phobius"/>
    </source>
</evidence>
<proteinExistence type="predicted"/>
<accession>A0A0A3XS67</accession>
<evidence type="ECO:0000313" key="3">
    <source>
        <dbReference type="EMBL" id="KGT75976.1"/>
    </source>
</evidence>
<dbReference type="Proteomes" id="UP000030377">
    <property type="component" value="Unassembled WGS sequence"/>
</dbReference>
<keyword evidence="1" id="KW-1133">Transmembrane helix</keyword>
<dbReference type="InterPro" id="IPR009476">
    <property type="entry name" value="DUF1097"/>
</dbReference>
<feature type="transmembrane region" description="Helical" evidence="1">
    <location>
        <begin position="85"/>
        <end position="103"/>
    </location>
</feature>
<sequence length="193" mass="19664">MIKMKLSSLKASALAAALIAAASVLALAQFPALFVWAAFIGWASYDHSGATGQAALRSSVALSFGAIMAWLVAIIVATRGSPASATLLTAIVAGIASFVIVAASRLRSLRIVPAAFYGFASTFAYLSLAPGAFTIEALISPSLRNPVFSVPLSLLVGTFLGIAHTSLARILACQGGEGRRSLSEAHASKGGEA</sequence>
<evidence type="ECO:0000256" key="2">
    <source>
        <dbReference type="SAM" id="SignalP"/>
    </source>
</evidence>
<name>A0A0A3XS67_BRAJP</name>
<feature type="chain" id="PRO_5002004927" description="DUF1097 domain-containing protein" evidence="2">
    <location>
        <begin position="29"/>
        <end position="193"/>
    </location>
</feature>
<gene>
    <name evidence="3" type="ORF">MA20_29465</name>
</gene>
<dbReference type="EMBL" id="JRPN01000021">
    <property type="protein sequence ID" value="KGT75976.1"/>
    <property type="molecule type" value="Genomic_DNA"/>
</dbReference>
<evidence type="ECO:0008006" key="5">
    <source>
        <dbReference type="Google" id="ProtNLM"/>
    </source>
</evidence>
<feature type="transmembrane region" description="Helical" evidence="1">
    <location>
        <begin position="61"/>
        <end position="78"/>
    </location>
</feature>
<protein>
    <recommendedName>
        <fullName evidence="5">DUF1097 domain-containing protein</fullName>
    </recommendedName>
</protein>
<organism evidence="3 4">
    <name type="scientific">Bradyrhizobium japonicum</name>
    <dbReference type="NCBI Taxonomy" id="375"/>
    <lineage>
        <taxon>Bacteria</taxon>
        <taxon>Pseudomonadati</taxon>
        <taxon>Pseudomonadota</taxon>
        <taxon>Alphaproteobacteria</taxon>
        <taxon>Hyphomicrobiales</taxon>
        <taxon>Nitrobacteraceae</taxon>
        <taxon>Bradyrhizobium</taxon>
    </lineage>
</organism>
<reference evidence="3 4" key="1">
    <citation type="submission" date="2014-09" db="EMBL/GenBank/DDBJ databases">
        <title>Draft genome of Bradyrhizobium japonicum Is-34.</title>
        <authorList>
            <person name="Tsurumaru H."/>
            <person name="Yamakawa T."/>
            <person name="Hashimoto S."/>
            <person name="Okizaki K."/>
            <person name="Kanesaki Y."/>
            <person name="Yoshikawa H."/>
            <person name="Yajima S."/>
        </authorList>
    </citation>
    <scope>NUCLEOTIDE SEQUENCE [LARGE SCALE GENOMIC DNA]</scope>
    <source>
        <strain evidence="3 4">Is-34</strain>
    </source>
</reference>
<feature type="transmembrane region" description="Helical" evidence="1">
    <location>
        <begin position="147"/>
        <end position="172"/>
    </location>
</feature>
<keyword evidence="2" id="KW-0732">Signal</keyword>
<dbReference type="Pfam" id="PF06496">
    <property type="entry name" value="DUF1097"/>
    <property type="match status" value="1"/>
</dbReference>
<comment type="caution">
    <text evidence="3">The sequence shown here is derived from an EMBL/GenBank/DDBJ whole genome shotgun (WGS) entry which is preliminary data.</text>
</comment>
<dbReference type="AlphaFoldDB" id="A0A0A3XS67"/>
<feature type="signal peptide" evidence="2">
    <location>
        <begin position="1"/>
        <end position="28"/>
    </location>
</feature>
<evidence type="ECO:0000313" key="4">
    <source>
        <dbReference type="Proteomes" id="UP000030377"/>
    </source>
</evidence>